<dbReference type="AlphaFoldDB" id="H3SMT3"/>
<dbReference type="PATRIC" id="fig|1131935.3.peg.5074"/>
<organism evidence="2 3">
    <name type="scientific">Paenibacillus dendritiformis C454</name>
    <dbReference type="NCBI Taxonomy" id="1131935"/>
    <lineage>
        <taxon>Bacteria</taxon>
        <taxon>Bacillati</taxon>
        <taxon>Bacillota</taxon>
        <taxon>Bacilli</taxon>
        <taxon>Bacillales</taxon>
        <taxon>Paenibacillaceae</taxon>
        <taxon>Paenibacillus</taxon>
    </lineage>
</organism>
<reference evidence="2 3" key="1">
    <citation type="journal article" date="2012" name="J. Bacteriol.">
        <title>Genome Sequence of the Pattern-Forming Social Bacterium Paenibacillus dendritiformis C454 Chiral Morphotype.</title>
        <authorList>
            <person name="Sirota-Madi A."/>
            <person name="Olender T."/>
            <person name="Helman Y."/>
            <person name="Brainis I."/>
            <person name="Finkelshtein A."/>
            <person name="Roth D."/>
            <person name="Hagai E."/>
            <person name="Leshkowitz D."/>
            <person name="Brodsky L."/>
            <person name="Galatenko V."/>
            <person name="Nikolaev V."/>
            <person name="Gutnick D.L."/>
            <person name="Lancet D."/>
            <person name="Ben-Jacob E."/>
        </authorList>
    </citation>
    <scope>NUCLEOTIDE SEQUENCE [LARGE SCALE GENOMIC DNA]</scope>
    <source>
        <strain evidence="2 3">C454</strain>
    </source>
</reference>
<keyword evidence="3" id="KW-1185">Reference proteome</keyword>
<comment type="caution">
    <text evidence="2">The sequence shown here is derived from an EMBL/GenBank/DDBJ whole genome shotgun (WGS) entry which is preliminary data.</text>
</comment>
<keyword evidence="1" id="KW-0175">Coiled coil</keyword>
<accession>H3SMT3</accession>
<proteinExistence type="predicted"/>
<evidence type="ECO:0000256" key="1">
    <source>
        <dbReference type="SAM" id="Coils"/>
    </source>
</evidence>
<dbReference type="EMBL" id="AHKH01000113">
    <property type="protein sequence ID" value="EHQ59633.1"/>
    <property type="molecule type" value="Genomic_DNA"/>
</dbReference>
<gene>
    <name evidence="2" type="ORF">PDENDC454_24383</name>
</gene>
<feature type="coiled-coil region" evidence="1">
    <location>
        <begin position="5"/>
        <end position="39"/>
    </location>
</feature>
<evidence type="ECO:0000313" key="3">
    <source>
        <dbReference type="Proteomes" id="UP000003900"/>
    </source>
</evidence>
<evidence type="ECO:0000313" key="2">
    <source>
        <dbReference type="EMBL" id="EHQ59633.1"/>
    </source>
</evidence>
<name>H3SMT3_9BACL</name>
<dbReference type="Proteomes" id="UP000003900">
    <property type="component" value="Unassembled WGS sequence"/>
</dbReference>
<feature type="non-terminal residue" evidence="2">
    <location>
        <position position="1"/>
    </location>
</feature>
<protein>
    <submittedName>
        <fullName evidence="2">Uncharacterized protein</fullName>
    </submittedName>
</protein>
<sequence length="62" mass="7094">KIRGLRDLESLAAEKDITVDELKAQMEQEREAKLEKLASEKGITVDELKTQMEENHIVRGTK</sequence>